<dbReference type="EMBL" id="CP119317">
    <property type="protein sequence ID" value="WEK53321.1"/>
    <property type="molecule type" value="Genomic_DNA"/>
</dbReference>
<sequence>MDFESALKLELISVSGLKDKVFPLVASEKDVNNEPLKAPYVVYSSSDGLKEKSMDGYQGLKQVDVTINVIASSYPNLKPLESAIITKLISFQSRVIGEGGPFIQDITYEEPVELFEPLPKLHRAIISFTVHFD</sequence>
<protein>
    <submittedName>
        <fullName evidence="1">DUF3168 domain-containing protein</fullName>
    </submittedName>
</protein>
<accession>A0AA95EUU7</accession>
<evidence type="ECO:0000313" key="1">
    <source>
        <dbReference type="EMBL" id="WEK53321.1"/>
    </source>
</evidence>
<keyword evidence="2" id="KW-1185">Reference proteome</keyword>
<dbReference type="Proteomes" id="UP001178662">
    <property type="component" value="Chromosome"/>
</dbReference>
<dbReference type="AlphaFoldDB" id="A0AA95EUU7"/>
<evidence type="ECO:0000313" key="2">
    <source>
        <dbReference type="Proteomes" id="UP001178662"/>
    </source>
</evidence>
<proteinExistence type="predicted"/>
<organism evidence="1 2">
    <name type="scientific">Candidatus Cohnella colombiensis</name>
    <dbReference type="NCBI Taxonomy" id="3121368"/>
    <lineage>
        <taxon>Bacteria</taxon>
        <taxon>Bacillati</taxon>
        <taxon>Bacillota</taxon>
        <taxon>Bacilli</taxon>
        <taxon>Bacillales</taxon>
        <taxon>Paenibacillaceae</taxon>
        <taxon>Cohnella</taxon>
    </lineage>
</organism>
<gene>
    <name evidence="1" type="ORF">P0Y55_12065</name>
</gene>
<name>A0AA95EUU7_9BACL</name>
<reference evidence="1" key="1">
    <citation type="submission" date="2023-03" db="EMBL/GenBank/DDBJ databases">
        <title>Andean soil-derived lignocellulolytic bacterial consortium as a source of novel taxa and putative plastic-active enzymes.</title>
        <authorList>
            <person name="Diaz-Garcia L."/>
            <person name="Chuvochina M."/>
            <person name="Feuerriegel G."/>
            <person name="Bunk B."/>
            <person name="Sproer C."/>
            <person name="Streit W.R."/>
            <person name="Rodriguez L.M."/>
            <person name="Overmann J."/>
            <person name="Jimenez D.J."/>
        </authorList>
    </citation>
    <scope>NUCLEOTIDE SEQUENCE</scope>
    <source>
        <strain evidence="1">MAG 2441</strain>
    </source>
</reference>